<evidence type="ECO:0000313" key="1">
    <source>
        <dbReference type="EMBL" id="MBK1813228.1"/>
    </source>
</evidence>
<dbReference type="EMBL" id="JAENHN010000059">
    <property type="protein sequence ID" value="MBK1813228.1"/>
    <property type="molecule type" value="Genomic_DNA"/>
</dbReference>
<accession>A0ABS1EVA6</accession>
<name>A0ABS1EVA6_9CLOT</name>
<dbReference type="Proteomes" id="UP000596739">
    <property type="component" value="Unassembled WGS sequence"/>
</dbReference>
<protein>
    <recommendedName>
        <fullName evidence="3">DUF4177 domain-containing protein</fullName>
    </recommendedName>
</protein>
<keyword evidence="2" id="KW-1185">Reference proteome</keyword>
<evidence type="ECO:0000313" key="2">
    <source>
        <dbReference type="Proteomes" id="UP000596739"/>
    </source>
</evidence>
<sequence>MGIQNYHLPKEKGFFSYDGWDKDIQSLLPGLGQDGWELVNVVAVCSSWDNSGATTEEKWIFKRPKS</sequence>
<reference evidence="2" key="1">
    <citation type="submission" date="2021-01" db="EMBL/GenBank/DDBJ databases">
        <title>Genome public.</title>
        <authorList>
            <person name="Liu C."/>
            <person name="Sun Q."/>
        </authorList>
    </citation>
    <scope>NUCLEOTIDE SEQUENCE [LARGE SCALE GENOMIC DNA]</scope>
    <source>
        <strain evidence="2">YIM B02505</strain>
    </source>
</reference>
<gene>
    <name evidence="1" type="ORF">JHL18_21640</name>
</gene>
<comment type="caution">
    <text evidence="1">The sequence shown here is derived from an EMBL/GenBank/DDBJ whole genome shotgun (WGS) entry which is preliminary data.</text>
</comment>
<proteinExistence type="predicted"/>
<evidence type="ECO:0008006" key="3">
    <source>
        <dbReference type="Google" id="ProtNLM"/>
    </source>
</evidence>
<organism evidence="1 2">
    <name type="scientific">Clostridium yunnanense</name>
    <dbReference type="NCBI Taxonomy" id="2800325"/>
    <lineage>
        <taxon>Bacteria</taxon>
        <taxon>Bacillati</taxon>
        <taxon>Bacillota</taxon>
        <taxon>Clostridia</taxon>
        <taxon>Eubacteriales</taxon>
        <taxon>Clostridiaceae</taxon>
        <taxon>Clostridium</taxon>
    </lineage>
</organism>